<dbReference type="InterPro" id="IPR018060">
    <property type="entry name" value="HTH_AraC"/>
</dbReference>
<keyword evidence="1" id="KW-0678">Repressor</keyword>
<keyword evidence="7" id="KW-1185">Reference proteome</keyword>
<dbReference type="PANTHER" id="PTHR11019:SF199">
    <property type="entry name" value="HTH-TYPE TRANSCRIPTIONAL REGULATOR NIMR"/>
    <property type="match status" value="1"/>
</dbReference>
<dbReference type="OrthoDB" id="5949386at2"/>
<dbReference type="CDD" id="cd06124">
    <property type="entry name" value="cupin_NimR-like_N"/>
    <property type="match status" value="1"/>
</dbReference>
<keyword evidence="3" id="KW-0238">DNA-binding</keyword>
<evidence type="ECO:0000313" key="7">
    <source>
        <dbReference type="Proteomes" id="UP000294555"/>
    </source>
</evidence>
<dbReference type="Proteomes" id="UP000294555">
    <property type="component" value="Unassembled WGS sequence"/>
</dbReference>
<dbReference type="InterPro" id="IPR013096">
    <property type="entry name" value="Cupin_2"/>
</dbReference>
<evidence type="ECO:0000256" key="3">
    <source>
        <dbReference type="ARBA" id="ARBA00023125"/>
    </source>
</evidence>
<keyword evidence="2" id="KW-0805">Transcription regulation</keyword>
<protein>
    <submittedName>
        <fullName evidence="6">AraC family transcriptional regulator</fullName>
    </submittedName>
</protein>
<dbReference type="Pfam" id="PF07883">
    <property type="entry name" value="Cupin_2"/>
    <property type="match status" value="1"/>
</dbReference>
<feature type="domain" description="HTH araC/xylS-type" evidence="5">
    <location>
        <begin position="161"/>
        <end position="258"/>
    </location>
</feature>
<evidence type="ECO:0000313" key="6">
    <source>
        <dbReference type="EMBL" id="TCL07012.1"/>
    </source>
</evidence>
<dbReference type="InterPro" id="IPR014710">
    <property type="entry name" value="RmlC-like_jellyroll"/>
</dbReference>
<reference evidence="6 7" key="1">
    <citation type="submission" date="2019-02" db="EMBL/GenBank/DDBJ databases">
        <title>Investigation of anaerobic lignin degradation for improved lignocellulosic biofuels.</title>
        <authorList>
            <person name="Deangelis K."/>
        </authorList>
    </citation>
    <scope>NUCLEOTIDE SEQUENCE [LARGE SCALE GENOMIC DNA]</scope>
    <source>
        <strain evidence="6 7">159R</strain>
    </source>
</reference>
<dbReference type="GO" id="GO:0043565">
    <property type="term" value="F:sequence-specific DNA binding"/>
    <property type="evidence" value="ECO:0007669"/>
    <property type="project" value="InterPro"/>
</dbReference>
<dbReference type="AlphaFoldDB" id="A0A4R1NHC9"/>
<dbReference type="EMBL" id="SJOI01000001">
    <property type="protein sequence ID" value="TCL07012.1"/>
    <property type="molecule type" value="Genomic_DNA"/>
</dbReference>
<dbReference type="Gene3D" id="1.10.10.60">
    <property type="entry name" value="Homeodomain-like"/>
    <property type="match status" value="1"/>
</dbReference>
<proteinExistence type="predicted"/>
<gene>
    <name evidence="6" type="ORF">EZJ58_5315</name>
</gene>
<dbReference type="InterPro" id="IPR011051">
    <property type="entry name" value="RmlC_Cupin_sf"/>
</dbReference>
<evidence type="ECO:0000256" key="1">
    <source>
        <dbReference type="ARBA" id="ARBA00022491"/>
    </source>
</evidence>
<dbReference type="RefSeq" id="WP_132926870.1">
    <property type="nucleotide sequence ID" value="NZ_SJOI01000001.1"/>
</dbReference>
<organism evidence="6 7">
    <name type="scientific">Sodalis ligni</name>
    <dbReference type="NCBI Taxonomy" id="2697027"/>
    <lineage>
        <taxon>Bacteria</taxon>
        <taxon>Pseudomonadati</taxon>
        <taxon>Pseudomonadota</taxon>
        <taxon>Gammaproteobacteria</taxon>
        <taxon>Enterobacterales</taxon>
        <taxon>Bruguierivoracaceae</taxon>
        <taxon>Sodalis</taxon>
    </lineage>
</organism>
<dbReference type="PROSITE" id="PS01124">
    <property type="entry name" value="HTH_ARAC_FAMILY_2"/>
    <property type="match status" value="1"/>
</dbReference>
<dbReference type="SUPFAM" id="SSF51182">
    <property type="entry name" value="RmlC-like cupins"/>
    <property type="match status" value="1"/>
</dbReference>
<dbReference type="SMART" id="SM00342">
    <property type="entry name" value="HTH_ARAC"/>
    <property type="match status" value="1"/>
</dbReference>
<dbReference type="SUPFAM" id="SSF46689">
    <property type="entry name" value="Homeodomain-like"/>
    <property type="match status" value="1"/>
</dbReference>
<dbReference type="Gene3D" id="2.60.120.10">
    <property type="entry name" value="Jelly Rolls"/>
    <property type="match status" value="1"/>
</dbReference>
<keyword evidence="4" id="KW-0804">Transcription</keyword>
<evidence type="ECO:0000259" key="5">
    <source>
        <dbReference type="PROSITE" id="PS01124"/>
    </source>
</evidence>
<dbReference type="InterPro" id="IPR009057">
    <property type="entry name" value="Homeodomain-like_sf"/>
</dbReference>
<sequence length="265" mass="29251">MLSLEDSLRYFDQDQPYGLVAGLKTHSPGASEVPVHQHRQGQLLFAVKGGITCEVADAIWMVPPNSAVWIPGQTRHSVRATANAEISFLFIQPGAAPLPATCCTLFISPLVRELILHMAGQPPKYAPDSPTGRKAVVLLEELAHMPVERLHLPISEEPRMRKIAKILSDDPADRRTLAQWGNMVAMSERSLARLVRQETGLTFGRWRQQLHLIVALRELAAGQNVQNIAEILGYESVSAFIIMFKKSLGETPAKYFSSIAQTAEP</sequence>
<dbReference type="GO" id="GO:0003700">
    <property type="term" value="F:DNA-binding transcription factor activity"/>
    <property type="evidence" value="ECO:0007669"/>
    <property type="project" value="InterPro"/>
</dbReference>
<dbReference type="PANTHER" id="PTHR11019">
    <property type="entry name" value="HTH-TYPE TRANSCRIPTIONAL REGULATOR NIMR"/>
    <property type="match status" value="1"/>
</dbReference>
<dbReference type="FunFam" id="1.10.10.60:FF:000132">
    <property type="entry name" value="AraC family transcriptional regulator"/>
    <property type="match status" value="1"/>
</dbReference>
<name>A0A4R1NHC9_9GAMM</name>
<dbReference type="Pfam" id="PF12833">
    <property type="entry name" value="HTH_18"/>
    <property type="match status" value="1"/>
</dbReference>
<comment type="caution">
    <text evidence="6">The sequence shown here is derived from an EMBL/GenBank/DDBJ whole genome shotgun (WGS) entry which is preliminary data.</text>
</comment>
<evidence type="ECO:0000256" key="4">
    <source>
        <dbReference type="ARBA" id="ARBA00023163"/>
    </source>
</evidence>
<evidence type="ECO:0000256" key="2">
    <source>
        <dbReference type="ARBA" id="ARBA00023015"/>
    </source>
</evidence>
<accession>A0A4R1NHC9</accession>